<evidence type="ECO:0000313" key="8">
    <source>
        <dbReference type="EMBL" id="PHQ48964.1"/>
    </source>
</evidence>
<reference evidence="8 9" key="1">
    <citation type="journal article" date="2017" name="Biochemistry">
        <title>Identification of the Biosynthetic Pathway for the Antibiotic Bicyclomycin.</title>
        <authorList>
            <person name="Patteson J."/>
            <person name="Cai W."/>
            <person name="Johnson R.A."/>
            <person name="Santa Maria K."/>
            <person name="Li B."/>
        </authorList>
    </citation>
    <scope>NUCLEOTIDE SEQUENCE [LARGE SCALE GENOMIC DNA]</scope>
    <source>
        <strain evidence="8 9">ATCC 21532</strain>
    </source>
</reference>
<feature type="domain" description="Protein kinase" evidence="7">
    <location>
        <begin position="15"/>
        <end position="274"/>
    </location>
</feature>
<dbReference type="Pfam" id="PF13360">
    <property type="entry name" value="PQQ_2"/>
    <property type="match status" value="2"/>
</dbReference>
<feature type="region of interest" description="Disordered" evidence="6">
    <location>
        <begin position="338"/>
        <end position="376"/>
    </location>
</feature>
<evidence type="ECO:0000256" key="6">
    <source>
        <dbReference type="SAM" id="MobiDB-lite"/>
    </source>
</evidence>
<dbReference type="SUPFAM" id="SSF50998">
    <property type="entry name" value="Quinoprotein alcohol dehydrogenase-like"/>
    <property type="match status" value="2"/>
</dbReference>
<dbReference type="InterPro" id="IPR015943">
    <property type="entry name" value="WD40/YVTN_repeat-like_dom_sf"/>
</dbReference>
<accession>A0A2G1XCH9</accession>
<organism evidence="8 9">
    <name type="scientific">Streptomyces cinnamoneus</name>
    <name type="common">Streptoverticillium cinnamoneum</name>
    <dbReference type="NCBI Taxonomy" id="53446"/>
    <lineage>
        <taxon>Bacteria</taxon>
        <taxon>Bacillati</taxon>
        <taxon>Actinomycetota</taxon>
        <taxon>Actinomycetes</taxon>
        <taxon>Kitasatosporales</taxon>
        <taxon>Streptomycetaceae</taxon>
        <taxon>Streptomyces</taxon>
        <taxon>Streptomyces cinnamoneus group</taxon>
    </lineage>
</organism>
<dbReference type="SMART" id="SM00220">
    <property type="entry name" value="S_TKc"/>
    <property type="match status" value="1"/>
</dbReference>
<dbReference type="InterPro" id="IPR011047">
    <property type="entry name" value="Quinoprotein_ADH-like_sf"/>
</dbReference>
<dbReference type="CDD" id="cd14014">
    <property type="entry name" value="STKc_PknB_like"/>
    <property type="match status" value="1"/>
</dbReference>
<dbReference type="EMBL" id="NHZO01000154">
    <property type="protein sequence ID" value="PHQ48964.1"/>
    <property type="molecule type" value="Genomic_DNA"/>
</dbReference>
<evidence type="ECO:0000256" key="5">
    <source>
        <dbReference type="PROSITE-ProRule" id="PRU10141"/>
    </source>
</evidence>
<dbReference type="PROSITE" id="PS00107">
    <property type="entry name" value="PROTEIN_KINASE_ATP"/>
    <property type="match status" value="1"/>
</dbReference>
<comment type="caution">
    <text evidence="8">The sequence shown here is derived from an EMBL/GenBank/DDBJ whole genome shotgun (WGS) entry which is preliminary data.</text>
</comment>
<dbReference type="OrthoDB" id="9762169at2"/>
<dbReference type="PANTHER" id="PTHR43289">
    <property type="entry name" value="MITOGEN-ACTIVATED PROTEIN KINASE KINASE KINASE 20-RELATED"/>
    <property type="match status" value="1"/>
</dbReference>
<dbReference type="Gene3D" id="2.130.10.10">
    <property type="entry name" value="YVTN repeat-like/Quinoprotein amine dehydrogenase"/>
    <property type="match status" value="2"/>
</dbReference>
<keyword evidence="2 5" id="KW-0547">Nucleotide-binding</keyword>
<dbReference type="PROSITE" id="PS50011">
    <property type="entry name" value="PROTEIN_KINASE_DOM"/>
    <property type="match status" value="1"/>
</dbReference>
<evidence type="ECO:0000256" key="1">
    <source>
        <dbReference type="ARBA" id="ARBA00022679"/>
    </source>
</evidence>
<name>A0A2G1XCH9_STRCJ</name>
<sequence>MKPLSTGDPLRLGPYRLIGVLGAGGMGKVYLGRDAAGRTAAVKVLLPELAQDRNLSQRFVREAQVAQAVDTPGVARVLGAWTEGGRPWMATEFLAGPTLEEAVERHGPLDDAGLRTLGAELAATLRDVHARGLVHRDIKPSNIVLTSRGSRVIDFGIARPEHGLTLTSTGHAPVTPGYGAPEQALGRRVGPPGDVFSLGAVLAYAASGRRAYAGTNVAAVQYRVVHGEPDLDALSAPVRALVEPCLAKDPADRPLPAQIIAAMAPPKGAERVWRRGALAADIARRETEARRLATLPATTAPLGASSPPSRRGFVTALARGGGVALVAGGVGAAWWTWRSRKGKGPGRPLEAEGTPRPQPWDAERLPSSRYQDGTAPRPLWGPVDGPSGLPIAPLPLGDVVVTHSARGPVALSVTDGQVKWQGKSDSFTALTPVGDELLVSATLVGKLVAFETSTGAERWSLDLTARGTVAADADTVYFAAGEAGQAAHGDITKLCALDVSSRTVRWSVPLPVPMTLVSPAIGAVGDGRLVVCGTDGKVVCLDARTGKEAWRLSQRPDSTDAMAPLVVDGVVYLGGKTLTARRLKDGGEVWSVRAKSPLTEHFGGWGPPTVDGDALYAMDGARLSRRNRHDGTPDWEYVPKDAAGVAPLTAPVVQGKSVWVVPSLSGGEGVTAHHKDSGKPTWTYGRGAGASALWRLAGAGNRVFVVCEKTLVALPVF</sequence>
<keyword evidence="4 5" id="KW-0067">ATP-binding</keyword>
<dbReference type="AlphaFoldDB" id="A0A2G1XCH9"/>
<dbReference type="Proteomes" id="UP000222531">
    <property type="component" value="Unassembled WGS sequence"/>
</dbReference>
<evidence type="ECO:0000256" key="2">
    <source>
        <dbReference type="ARBA" id="ARBA00022741"/>
    </source>
</evidence>
<dbReference type="GO" id="GO:0005524">
    <property type="term" value="F:ATP binding"/>
    <property type="evidence" value="ECO:0007669"/>
    <property type="project" value="UniProtKB-UniRule"/>
</dbReference>
<dbReference type="PROSITE" id="PS00108">
    <property type="entry name" value="PROTEIN_KINASE_ST"/>
    <property type="match status" value="1"/>
</dbReference>
<protein>
    <recommendedName>
        <fullName evidence="7">Protein kinase domain-containing protein</fullName>
    </recommendedName>
</protein>
<proteinExistence type="predicted"/>
<dbReference type="SMART" id="SM00564">
    <property type="entry name" value="PQQ"/>
    <property type="match status" value="5"/>
</dbReference>
<dbReference type="InterPro" id="IPR002372">
    <property type="entry name" value="PQQ_rpt_dom"/>
</dbReference>
<dbReference type="InterPro" id="IPR018391">
    <property type="entry name" value="PQQ_b-propeller_rpt"/>
</dbReference>
<gene>
    <name evidence="8" type="ORF">BLA24_22930</name>
</gene>
<dbReference type="PANTHER" id="PTHR43289:SF34">
    <property type="entry name" value="SERINE_THREONINE-PROTEIN KINASE YBDM-RELATED"/>
    <property type="match status" value="1"/>
</dbReference>
<dbReference type="SUPFAM" id="SSF56112">
    <property type="entry name" value="Protein kinase-like (PK-like)"/>
    <property type="match status" value="1"/>
</dbReference>
<keyword evidence="3" id="KW-0418">Kinase</keyword>
<evidence type="ECO:0000256" key="3">
    <source>
        <dbReference type="ARBA" id="ARBA00022777"/>
    </source>
</evidence>
<dbReference type="GO" id="GO:0004674">
    <property type="term" value="F:protein serine/threonine kinase activity"/>
    <property type="evidence" value="ECO:0007669"/>
    <property type="project" value="TreeGrafter"/>
</dbReference>
<keyword evidence="1" id="KW-0808">Transferase</keyword>
<dbReference type="InterPro" id="IPR008271">
    <property type="entry name" value="Ser/Thr_kinase_AS"/>
</dbReference>
<dbReference type="Gene3D" id="1.10.510.10">
    <property type="entry name" value="Transferase(Phosphotransferase) domain 1"/>
    <property type="match status" value="1"/>
</dbReference>
<dbReference type="InterPro" id="IPR000719">
    <property type="entry name" value="Prot_kinase_dom"/>
</dbReference>
<feature type="binding site" evidence="5">
    <location>
        <position position="43"/>
    </location>
    <ligand>
        <name>ATP</name>
        <dbReference type="ChEBI" id="CHEBI:30616"/>
    </ligand>
</feature>
<evidence type="ECO:0000259" key="7">
    <source>
        <dbReference type="PROSITE" id="PS50011"/>
    </source>
</evidence>
<dbReference type="InterPro" id="IPR017441">
    <property type="entry name" value="Protein_kinase_ATP_BS"/>
</dbReference>
<dbReference type="Gene3D" id="3.30.200.20">
    <property type="entry name" value="Phosphorylase Kinase, domain 1"/>
    <property type="match status" value="1"/>
</dbReference>
<evidence type="ECO:0000313" key="9">
    <source>
        <dbReference type="Proteomes" id="UP000222531"/>
    </source>
</evidence>
<dbReference type="Pfam" id="PF00069">
    <property type="entry name" value="Pkinase"/>
    <property type="match status" value="1"/>
</dbReference>
<evidence type="ECO:0000256" key="4">
    <source>
        <dbReference type="ARBA" id="ARBA00022840"/>
    </source>
</evidence>
<dbReference type="InterPro" id="IPR011009">
    <property type="entry name" value="Kinase-like_dom_sf"/>
</dbReference>
<keyword evidence="9" id="KW-1185">Reference proteome</keyword>
<dbReference type="RefSeq" id="WP_099200927.1">
    <property type="nucleotide sequence ID" value="NZ_NHZO01000154.1"/>
</dbReference>